<dbReference type="SMART" id="SM00642">
    <property type="entry name" value="Aamy"/>
    <property type="match status" value="1"/>
</dbReference>
<dbReference type="GO" id="GO:0005975">
    <property type="term" value="P:carbohydrate metabolic process"/>
    <property type="evidence" value="ECO:0007669"/>
    <property type="project" value="InterPro"/>
</dbReference>
<dbReference type="Gene3D" id="3.20.20.80">
    <property type="entry name" value="Glycosidases"/>
    <property type="match status" value="1"/>
</dbReference>
<keyword evidence="2" id="KW-0378">Hydrolase</keyword>
<dbReference type="SUPFAM" id="SSF51011">
    <property type="entry name" value="Glycosyl hydrolase domain"/>
    <property type="match status" value="1"/>
</dbReference>
<gene>
    <name evidence="5" type="ORF">A2527_09805</name>
</gene>
<dbReference type="InterPro" id="IPR017853">
    <property type="entry name" value="GH"/>
</dbReference>
<feature type="domain" description="Glycosyl hydrolase family 13 catalytic" evidence="4">
    <location>
        <begin position="146"/>
        <end position="556"/>
    </location>
</feature>
<organism evidence="5 6">
    <name type="scientific">Candidatus Lambdaproteobacteria bacterium RIFOXYD2_FULL_50_16</name>
    <dbReference type="NCBI Taxonomy" id="1817772"/>
    <lineage>
        <taxon>Bacteria</taxon>
        <taxon>Pseudomonadati</taxon>
        <taxon>Pseudomonadota</taxon>
        <taxon>Candidatus Lambdaproteobacteria</taxon>
    </lineage>
</organism>
<dbReference type="InterPro" id="IPR044505">
    <property type="entry name" value="GlgX_Isoamylase_N_E_set"/>
</dbReference>
<evidence type="ECO:0000256" key="3">
    <source>
        <dbReference type="ARBA" id="ARBA00022946"/>
    </source>
</evidence>
<dbReference type="Proteomes" id="UP000178449">
    <property type="component" value="Unassembled WGS sequence"/>
</dbReference>
<dbReference type="EMBL" id="MFNE01000043">
    <property type="protein sequence ID" value="OGG94129.1"/>
    <property type="molecule type" value="Genomic_DNA"/>
</dbReference>
<dbReference type="Pfam" id="PF00128">
    <property type="entry name" value="Alpha-amylase"/>
    <property type="match status" value="1"/>
</dbReference>
<dbReference type="Gene3D" id="2.60.40.10">
    <property type="entry name" value="Immunoglobulins"/>
    <property type="match status" value="1"/>
</dbReference>
<sequence>MSPFLISGGDPLRMGVNQTPKGHNFALFSDQASLLDLLIFDQTGALLSRFSLDPLRHRTGSIWHIEISGLPEVFNYSYQVKGVSGPLQSFDPDQELLDPYAKGISGFEYWGKRTGLPMRGMWAKRDFDWEGDRPLGRPLKDSVIYELHVRGFTQAAEVENPGTFRGVIERIPYLKDLGVTAVELMPIHEFDEFDCPFLDPVTKTRHKNYWGYSSINFFSIKSAYASDKSPMGDVAEFKAMVKALHNAGIEVILDVVFNHTAEGGEQGRVINFKGLSANSYYMLDANGHYANYSGCGNTFNCNHPVVKRMILDSLQYFVAELHVDGFRFDLASIMSRNEKGEVLAEPPVLESIAKDPLLSNTKIIAEAWDAAGLYQVGSFPASGRWAEWNGRFRDTVRCFAKGDKGLTAELATRLAGSEDLYKHSQRNPYHSINFITSHDGFTLMDLVSYQNRHNLANGEEGRDGEQHNLSFNFGVEGPSEAPRILQLRHRQIRNFATLLFISQGTPMFPMGDEIGKTQGGNNNPWCQDNATSWLDWSLAEKNAELLAFYKALIRFRKAHPHLHKRNFFTGRTNLSSHLPDISWHAQRAWEPEFDHGNNKLALLIDGYQGPIKKDQLIYAALNFEPEPKHFEIPQSSSGWLKVLDTYNPAPFIAGEIKPAAEPHNLRLEPQSIQVFVRD</sequence>
<evidence type="ECO:0000256" key="1">
    <source>
        <dbReference type="ARBA" id="ARBA00008061"/>
    </source>
</evidence>
<evidence type="ECO:0000313" key="6">
    <source>
        <dbReference type="Proteomes" id="UP000178449"/>
    </source>
</evidence>
<dbReference type="GO" id="GO:0004553">
    <property type="term" value="F:hydrolase activity, hydrolyzing O-glycosyl compounds"/>
    <property type="evidence" value="ECO:0007669"/>
    <property type="project" value="InterPro"/>
</dbReference>
<dbReference type="InterPro" id="IPR013783">
    <property type="entry name" value="Ig-like_fold"/>
</dbReference>
<dbReference type="CDD" id="cd11326">
    <property type="entry name" value="AmyAc_Glg_debranch"/>
    <property type="match status" value="1"/>
</dbReference>
<proteinExistence type="inferred from homology"/>
<evidence type="ECO:0000259" key="4">
    <source>
        <dbReference type="SMART" id="SM00642"/>
    </source>
</evidence>
<dbReference type="InterPro" id="IPR014756">
    <property type="entry name" value="Ig_E-set"/>
</dbReference>
<comment type="similarity">
    <text evidence="1">Belongs to the glycosyl hydrolase 13 family.</text>
</comment>
<dbReference type="FunFam" id="3.20.20.80:FF:000054">
    <property type="entry name" value="Glycogen debranching enzyme"/>
    <property type="match status" value="1"/>
</dbReference>
<dbReference type="SUPFAM" id="SSF51445">
    <property type="entry name" value="(Trans)glycosidases"/>
    <property type="match status" value="1"/>
</dbReference>
<dbReference type="InterPro" id="IPR004193">
    <property type="entry name" value="Glyco_hydro_13_N"/>
</dbReference>
<comment type="caution">
    <text evidence="5">The sequence shown here is derived from an EMBL/GenBank/DDBJ whole genome shotgun (WGS) entry which is preliminary data.</text>
</comment>
<dbReference type="CDD" id="cd02856">
    <property type="entry name" value="E_set_GDE_Isoamylase_N"/>
    <property type="match status" value="1"/>
</dbReference>
<keyword evidence="3" id="KW-0809">Transit peptide</keyword>
<evidence type="ECO:0000313" key="5">
    <source>
        <dbReference type="EMBL" id="OGG94129.1"/>
    </source>
</evidence>
<name>A0A1F6G7Q3_9PROT</name>
<accession>A0A1F6G7Q3</accession>
<dbReference type="Pfam" id="PF02922">
    <property type="entry name" value="CBM_48"/>
    <property type="match status" value="1"/>
</dbReference>
<reference evidence="5 6" key="1">
    <citation type="journal article" date="2016" name="Nat. Commun.">
        <title>Thousands of microbial genomes shed light on interconnected biogeochemical processes in an aquifer system.</title>
        <authorList>
            <person name="Anantharaman K."/>
            <person name="Brown C.T."/>
            <person name="Hug L.A."/>
            <person name="Sharon I."/>
            <person name="Castelle C.J."/>
            <person name="Probst A.J."/>
            <person name="Thomas B.C."/>
            <person name="Singh A."/>
            <person name="Wilkins M.J."/>
            <person name="Karaoz U."/>
            <person name="Brodie E.L."/>
            <person name="Williams K.H."/>
            <person name="Hubbard S.S."/>
            <person name="Banfield J.F."/>
        </authorList>
    </citation>
    <scope>NUCLEOTIDE SEQUENCE [LARGE SCALE GENOMIC DNA]</scope>
</reference>
<evidence type="ECO:0000256" key="2">
    <source>
        <dbReference type="ARBA" id="ARBA00022801"/>
    </source>
</evidence>
<dbReference type="InterPro" id="IPR006047">
    <property type="entry name" value="GH13_cat_dom"/>
</dbReference>
<dbReference type="STRING" id="1817772.A2527_09805"/>
<dbReference type="SUPFAM" id="SSF81296">
    <property type="entry name" value="E set domains"/>
    <property type="match status" value="1"/>
</dbReference>
<dbReference type="InterPro" id="IPR013780">
    <property type="entry name" value="Glyco_hydro_b"/>
</dbReference>
<dbReference type="PANTHER" id="PTHR43002">
    <property type="entry name" value="GLYCOGEN DEBRANCHING ENZYME"/>
    <property type="match status" value="1"/>
</dbReference>
<dbReference type="Gene3D" id="2.60.40.1180">
    <property type="entry name" value="Golgi alpha-mannosidase II"/>
    <property type="match status" value="1"/>
</dbReference>
<protein>
    <recommendedName>
        <fullName evidence="4">Glycosyl hydrolase family 13 catalytic domain-containing protein</fullName>
    </recommendedName>
</protein>
<dbReference type="AlphaFoldDB" id="A0A1F6G7Q3"/>